<feature type="region of interest" description="Disordered" evidence="1">
    <location>
        <begin position="1"/>
        <end position="25"/>
    </location>
</feature>
<organism evidence="2 3">
    <name type="scientific">Trachymyrmex septentrionalis</name>
    <dbReference type="NCBI Taxonomy" id="34720"/>
    <lineage>
        <taxon>Eukaryota</taxon>
        <taxon>Metazoa</taxon>
        <taxon>Ecdysozoa</taxon>
        <taxon>Arthropoda</taxon>
        <taxon>Hexapoda</taxon>
        <taxon>Insecta</taxon>
        <taxon>Pterygota</taxon>
        <taxon>Neoptera</taxon>
        <taxon>Endopterygota</taxon>
        <taxon>Hymenoptera</taxon>
        <taxon>Apocrita</taxon>
        <taxon>Aculeata</taxon>
        <taxon>Formicoidea</taxon>
        <taxon>Formicidae</taxon>
        <taxon>Myrmicinae</taxon>
        <taxon>Trachymyrmex</taxon>
    </lineage>
</organism>
<dbReference type="Proteomes" id="UP000078541">
    <property type="component" value="Unassembled WGS sequence"/>
</dbReference>
<dbReference type="AlphaFoldDB" id="A0A195F4W1"/>
<protein>
    <submittedName>
        <fullName evidence="2">Uncharacterized protein</fullName>
    </submittedName>
</protein>
<evidence type="ECO:0000313" key="3">
    <source>
        <dbReference type="Proteomes" id="UP000078541"/>
    </source>
</evidence>
<evidence type="ECO:0000256" key="1">
    <source>
        <dbReference type="SAM" id="MobiDB-lite"/>
    </source>
</evidence>
<feature type="compositionally biased region" description="Basic and acidic residues" evidence="1">
    <location>
        <begin position="116"/>
        <end position="138"/>
    </location>
</feature>
<reference evidence="2 3" key="1">
    <citation type="submission" date="2016-03" db="EMBL/GenBank/DDBJ databases">
        <title>Trachymyrmex septentrionalis WGS genome.</title>
        <authorList>
            <person name="Nygaard S."/>
            <person name="Hu H."/>
            <person name="Boomsma J."/>
            <person name="Zhang G."/>
        </authorList>
    </citation>
    <scope>NUCLEOTIDE SEQUENCE [LARGE SCALE GENOMIC DNA]</scope>
    <source>
        <strain evidence="2">Tsep2-gDNA-1</strain>
        <tissue evidence="2">Whole body</tissue>
    </source>
</reference>
<feature type="region of interest" description="Disordered" evidence="1">
    <location>
        <begin position="90"/>
        <end position="148"/>
    </location>
</feature>
<proteinExistence type="predicted"/>
<keyword evidence="3" id="KW-1185">Reference proteome</keyword>
<gene>
    <name evidence="2" type="ORF">ALC56_10055</name>
</gene>
<evidence type="ECO:0000313" key="2">
    <source>
        <dbReference type="EMBL" id="KYN35498.1"/>
    </source>
</evidence>
<name>A0A195F4W1_9HYME</name>
<accession>A0A195F4W1</accession>
<sequence>MKCGRARSGDSITRQRGDVMTAEDTSPLNSTILDDVTPWLRTKRMFSGRDTVAWKPVTTLCRSFSYARGGKRDERGEDFLKLHFVAPERPYTGISTPTARDNEASTGAPFMEGVGEDTRRKKEEKEQKETKDHRDRTGINDLPKLWQRPPKRRQSVLYLYHSNPNPFLR</sequence>
<dbReference type="EMBL" id="KQ981805">
    <property type="protein sequence ID" value="KYN35498.1"/>
    <property type="molecule type" value="Genomic_DNA"/>
</dbReference>